<dbReference type="AlphaFoldDB" id="A0A7Y9IT31"/>
<dbReference type="InterPro" id="IPR019052">
    <property type="entry name" value="DUF2383"/>
</dbReference>
<dbReference type="RefSeq" id="WP_179585297.1">
    <property type="nucleotide sequence ID" value="NZ_BMXQ01000001.1"/>
</dbReference>
<dbReference type="Pfam" id="PF09537">
    <property type="entry name" value="DUF2383"/>
    <property type="match status" value="1"/>
</dbReference>
<dbReference type="PIRSF" id="PIRSF029477">
    <property type="entry name" value="UCP029477"/>
    <property type="match status" value="1"/>
</dbReference>
<organism evidence="2 3">
    <name type="scientific">Pigmentiphaga litoralis</name>
    <dbReference type="NCBI Taxonomy" id="516702"/>
    <lineage>
        <taxon>Bacteria</taxon>
        <taxon>Pseudomonadati</taxon>
        <taxon>Pseudomonadota</taxon>
        <taxon>Betaproteobacteria</taxon>
        <taxon>Burkholderiales</taxon>
        <taxon>Alcaligenaceae</taxon>
        <taxon>Pigmentiphaga</taxon>
    </lineage>
</organism>
<gene>
    <name evidence="2" type="ORF">FHW18_001690</name>
</gene>
<evidence type="ECO:0000259" key="1">
    <source>
        <dbReference type="Pfam" id="PF09537"/>
    </source>
</evidence>
<dbReference type="Gene3D" id="1.20.1260.10">
    <property type="match status" value="1"/>
</dbReference>
<dbReference type="InterPro" id="IPR012347">
    <property type="entry name" value="Ferritin-like"/>
</dbReference>
<feature type="domain" description="DUF2383" evidence="1">
    <location>
        <begin position="4"/>
        <end position="113"/>
    </location>
</feature>
<dbReference type="EMBL" id="JACBYR010000001">
    <property type="protein sequence ID" value="NYE82419.1"/>
    <property type="molecule type" value="Genomic_DNA"/>
</dbReference>
<dbReference type="Proteomes" id="UP000542125">
    <property type="component" value="Unassembled WGS sequence"/>
</dbReference>
<keyword evidence="3" id="KW-1185">Reference proteome</keyword>
<dbReference type="InterPro" id="IPR016920">
    <property type="entry name" value="UCP029477"/>
</dbReference>
<sequence length="148" mass="16025">MTKITSVLNELIEISNDGDKGFRQAAEDAKNPELKALLLRRASDCASGAAQLRQQVSALGGKPEEGGTAGGAVHRGWVSLKAAVAGRTDLAILEECERGEDVAKARYQDALKQDLPAEILALVQTQYEGVVRNHDQIRDLRDRMRATS</sequence>
<name>A0A7Y9IT31_9BURK</name>
<dbReference type="NCBIfam" id="TIGR02284">
    <property type="entry name" value="PA2169 family four-helix-bundle protein"/>
    <property type="match status" value="1"/>
</dbReference>
<reference evidence="2 3" key="1">
    <citation type="submission" date="2020-07" db="EMBL/GenBank/DDBJ databases">
        <title>Genomic Encyclopedia of Type Strains, Phase IV (KMG-V): Genome sequencing to study the core and pangenomes of soil and plant-associated prokaryotes.</title>
        <authorList>
            <person name="Whitman W."/>
        </authorList>
    </citation>
    <scope>NUCLEOTIDE SEQUENCE [LARGE SCALE GENOMIC DNA]</scope>
    <source>
        <strain evidence="2 3">SAS40</strain>
    </source>
</reference>
<proteinExistence type="predicted"/>
<dbReference type="InterPro" id="IPR011971">
    <property type="entry name" value="CHP02284"/>
</dbReference>
<protein>
    <submittedName>
        <fullName evidence="2">Uncharacterized protein (TIGR02284 family)</fullName>
    </submittedName>
</protein>
<comment type="caution">
    <text evidence="2">The sequence shown here is derived from an EMBL/GenBank/DDBJ whole genome shotgun (WGS) entry which is preliminary data.</text>
</comment>
<accession>A0A7Y9IT31</accession>
<evidence type="ECO:0000313" key="3">
    <source>
        <dbReference type="Proteomes" id="UP000542125"/>
    </source>
</evidence>
<evidence type="ECO:0000313" key="2">
    <source>
        <dbReference type="EMBL" id="NYE82419.1"/>
    </source>
</evidence>